<protein>
    <submittedName>
        <fullName evidence="2">Uncharacterized protein</fullName>
    </submittedName>
</protein>
<evidence type="ECO:0000256" key="1">
    <source>
        <dbReference type="SAM" id="Phobius"/>
    </source>
</evidence>
<dbReference type="EMBL" id="CP001840">
    <property type="protein sequence ID" value="ADP35424.1"/>
    <property type="molecule type" value="Genomic_DNA"/>
</dbReference>
<organism evidence="2 3">
    <name type="scientific">Bifidobacterium bifidum (strain PRL2010)</name>
    <dbReference type="NCBI Taxonomy" id="702459"/>
    <lineage>
        <taxon>Bacteria</taxon>
        <taxon>Bacillati</taxon>
        <taxon>Actinomycetota</taxon>
        <taxon>Actinomycetes</taxon>
        <taxon>Bifidobacteriales</taxon>
        <taxon>Bifidobacteriaceae</taxon>
        <taxon>Bifidobacterium</taxon>
    </lineage>
</organism>
<name>A0A0H3EAT3_BIFBP</name>
<sequence>MNGLGIDNASKNDKDTAILTPDEVALLRTHASDGTLTAEERELYSKHLEAMKKLIPKRSMSDKLSDKSEVDVLGLRVARALITVALVMLVLPFVISAFQLWTLRM</sequence>
<dbReference type="Proteomes" id="UP000002312">
    <property type="component" value="Chromosome"/>
</dbReference>
<evidence type="ECO:0000313" key="2">
    <source>
        <dbReference type="EMBL" id="ADP35424.1"/>
    </source>
</evidence>
<dbReference type="KEGG" id="bbp:BBPR_0302"/>
<dbReference type="HOGENOM" id="CLU_2231294_0_0_11"/>
<keyword evidence="1" id="KW-1133">Transmembrane helix</keyword>
<dbReference type="OrthoDB" id="9951551at2"/>
<reference evidence="2 3" key="1">
    <citation type="journal article" date="2010" name="Proc. Natl. Acad. Sci. U.S.A.">
        <title>Genome analysis of Bifidobacterium bifidum PRL2010 reveals metabolic pathways for host-derived glycan foraging.</title>
        <authorList>
            <person name="Turroni F."/>
            <person name="Bottacini F."/>
            <person name="Foroni E."/>
            <person name="Mulder I."/>
            <person name="Kim J.H."/>
            <person name="Zomer A."/>
            <person name="Sanchez B."/>
            <person name="Bidossi A."/>
            <person name="Ferrarini A."/>
            <person name="Giubellini V."/>
            <person name="Delledonne M."/>
            <person name="Henrissat B."/>
            <person name="Coutinho P."/>
            <person name="Oggioni M."/>
            <person name="Fitzgerald G.F."/>
            <person name="Mills D."/>
            <person name="Margolles A."/>
            <person name="Kelly D."/>
            <person name="van Sinderen D."/>
            <person name="Ventura M."/>
        </authorList>
    </citation>
    <scope>NUCLEOTIDE SEQUENCE [LARGE SCALE GENOMIC DNA]</scope>
    <source>
        <strain evidence="2 3">PRL2010</strain>
    </source>
</reference>
<keyword evidence="1" id="KW-0812">Transmembrane</keyword>
<proteinExistence type="predicted"/>
<keyword evidence="1" id="KW-0472">Membrane</keyword>
<accession>A0A0H3EAT3</accession>
<dbReference type="RefSeq" id="WP_013389518.1">
    <property type="nucleotide sequence ID" value="NC_014638.1"/>
</dbReference>
<gene>
    <name evidence="2" type="ordered locus">BBPR_0302</name>
</gene>
<dbReference type="AlphaFoldDB" id="A0A0H3EAT3"/>
<feature type="transmembrane region" description="Helical" evidence="1">
    <location>
        <begin position="80"/>
        <end position="103"/>
    </location>
</feature>
<evidence type="ECO:0000313" key="3">
    <source>
        <dbReference type="Proteomes" id="UP000002312"/>
    </source>
</evidence>